<dbReference type="GO" id="GO:0055085">
    <property type="term" value="P:transmembrane transport"/>
    <property type="evidence" value="ECO:0007669"/>
    <property type="project" value="UniProtKB-ARBA"/>
</dbReference>
<proteinExistence type="inferred from homology"/>
<dbReference type="InterPro" id="IPR050319">
    <property type="entry name" value="ABC_transp_ATP-bind"/>
</dbReference>
<dbReference type="Gene3D" id="3.40.50.300">
    <property type="entry name" value="P-loop containing nucleotide triphosphate hydrolases"/>
    <property type="match status" value="1"/>
</dbReference>
<dbReference type="Pfam" id="PF00005">
    <property type="entry name" value="ABC_tran"/>
    <property type="match status" value="1"/>
</dbReference>
<evidence type="ECO:0000256" key="2">
    <source>
        <dbReference type="ARBA" id="ARBA00022448"/>
    </source>
</evidence>
<evidence type="ECO:0000256" key="4">
    <source>
        <dbReference type="ARBA" id="ARBA00022840"/>
    </source>
</evidence>
<accession>A0A2A2F2G1</accession>
<dbReference type="InterPro" id="IPR027417">
    <property type="entry name" value="P-loop_NTPase"/>
</dbReference>
<comment type="similarity">
    <text evidence="1">Belongs to the ABC transporter superfamily.</text>
</comment>
<dbReference type="CDD" id="cd03257">
    <property type="entry name" value="ABC_NikE_OppD_transporters"/>
    <property type="match status" value="1"/>
</dbReference>
<keyword evidence="3" id="KW-0547">Nucleotide-binding</keyword>
<reference evidence="6 7" key="1">
    <citation type="submission" date="2017-08" db="EMBL/GenBank/DDBJ databases">
        <title>Halomonas alkalisoli sp. nov., isolated from saline alkaline soil.</title>
        <authorList>
            <person name="Wang D."/>
            <person name="Zhang G."/>
        </authorList>
    </citation>
    <scope>NUCLEOTIDE SEQUENCE [LARGE SCALE GENOMIC DNA]</scope>
    <source>
        <strain evidence="6 7">WRN001</strain>
    </source>
</reference>
<keyword evidence="4 6" id="KW-0067">ATP-binding</keyword>
<dbReference type="PROSITE" id="PS00211">
    <property type="entry name" value="ABC_TRANSPORTER_1"/>
    <property type="match status" value="1"/>
</dbReference>
<dbReference type="GO" id="GO:0005524">
    <property type="term" value="F:ATP binding"/>
    <property type="evidence" value="ECO:0007669"/>
    <property type="project" value="UniProtKB-KW"/>
</dbReference>
<name>A0A2A2F2G1_9GAMM</name>
<dbReference type="Pfam" id="PF08352">
    <property type="entry name" value="oligo_HPY"/>
    <property type="match status" value="1"/>
</dbReference>
<dbReference type="EMBL" id="NSKB01000001">
    <property type="protein sequence ID" value="PAU79098.1"/>
    <property type="molecule type" value="Genomic_DNA"/>
</dbReference>
<dbReference type="GO" id="GO:0015833">
    <property type="term" value="P:peptide transport"/>
    <property type="evidence" value="ECO:0007669"/>
    <property type="project" value="InterPro"/>
</dbReference>
<gene>
    <name evidence="6" type="ORF">CK498_01645</name>
</gene>
<dbReference type="InterPro" id="IPR013563">
    <property type="entry name" value="Oligopep_ABC_C"/>
</dbReference>
<protein>
    <submittedName>
        <fullName evidence="6">Peptide ABC transporter ATP-binding protein</fullName>
    </submittedName>
</protein>
<evidence type="ECO:0000256" key="3">
    <source>
        <dbReference type="ARBA" id="ARBA00022741"/>
    </source>
</evidence>
<dbReference type="RefSeq" id="WP_095619113.1">
    <property type="nucleotide sequence ID" value="NZ_NSKB01000001.1"/>
</dbReference>
<dbReference type="FunFam" id="3.40.50.300:FF:000016">
    <property type="entry name" value="Oligopeptide ABC transporter ATP-binding component"/>
    <property type="match status" value="1"/>
</dbReference>
<dbReference type="PANTHER" id="PTHR43776:SF7">
    <property type="entry name" value="D,D-DIPEPTIDE TRANSPORT ATP-BINDING PROTEIN DDPF-RELATED"/>
    <property type="match status" value="1"/>
</dbReference>
<sequence length="339" mass="36669">MPEPLLDITGLTRTFGGGRSLLGVAKPGVHAVQGVDLQVARGETLGIVGESGCGKSTLARMLVGLDTPTAGQVRFAGEDLQTMRRHDRHALSRRIQYVFQDPLSSLNPRMRIRDILAAPLKHLRGLSGRALDARIAELLEVVNLRPEFVSRYPHEFSGGQAQRIGIARALAAEPEVLVLDEPVSALDVSVQAQVLQLLRRLKAEFDLTYLFISHDLSVVETISQRIAVMYFGRVVEQAPARRLFSEPAHPYTRLLLGSAPVPGGPPIVAESSAAELPDPLDPPPGCAFAPRCPKARDDCRQAPPALNALDQYSHRAACLYPERGPWQASASTNTTPGAP</sequence>
<dbReference type="NCBIfam" id="TIGR01727">
    <property type="entry name" value="oligo_HPY"/>
    <property type="match status" value="1"/>
</dbReference>
<organism evidence="6 7">
    <name type="scientific">Halomonas salipaludis</name>
    <dbReference type="NCBI Taxonomy" id="2032625"/>
    <lineage>
        <taxon>Bacteria</taxon>
        <taxon>Pseudomonadati</taxon>
        <taxon>Pseudomonadota</taxon>
        <taxon>Gammaproteobacteria</taxon>
        <taxon>Oceanospirillales</taxon>
        <taxon>Halomonadaceae</taxon>
        <taxon>Halomonas</taxon>
    </lineage>
</organism>
<evidence type="ECO:0000256" key="1">
    <source>
        <dbReference type="ARBA" id="ARBA00005417"/>
    </source>
</evidence>
<evidence type="ECO:0000313" key="7">
    <source>
        <dbReference type="Proteomes" id="UP000217771"/>
    </source>
</evidence>
<dbReference type="PROSITE" id="PS50893">
    <property type="entry name" value="ABC_TRANSPORTER_2"/>
    <property type="match status" value="1"/>
</dbReference>
<keyword evidence="7" id="KW-1185">Reference proteome</keyword>
<dbReference type="InterPro" id="IPR003593">
    <property type="entry name" value="AAA+_ATPase"/>
</dbReference>
<dbReference type="AlphaFoldDB" id="A0A2A2F2G1"/>
<dbReference type="InterPro" id="IPR017871">
    <property type="entry name" value="ABC_transporter-like_CS"/>
</dbReference>
<comment type="caution">
    <text evidence="6">The sequence shown here is derived from an EMBL/GenBank/DDBJ whole genome shotgun (WGS) entry which is preliminary data.</text>
</comment>
<evidence type="ECO:0000259" key="5">
    <source>
        <dbReference type="PROSITE" id="PS50893"/>
    </source>
</evidence>
<evidence type="ECO:0000313" key="6">
    <source>
        <dbReference type="EMBL" id="PAU79098.1"/>
    </source>
</evidence>
<dbReference type="GO" id="GO:0016887">
    <property type="term" value="F:ATP hydrolysis activity"/>
    <property type="evidence" value="ECO:0007669"/>
    <property type="project" value="InterPro"/>
</dbReference>
<keyword evidence="2" id="KW-0813">Transport</keyword>
<dbReference type="SMART" id="SM00382">
    <property type="entry name" value="AAA"/>
    <property type="match status" value="1"/>
</dbReference>
<dbReference type="SUPFAM" id="SSF52540">
    <property type="entry name" value="P-loop containing nucleoside triphosphate hydrolases"/>
    <property type="match status" value="1"/>
</dbReference>
<dbReference type="OrthoDB" id="9784450at2"/>
<dbReference type="InterPro" id="IPR003439">
    <property type="entry name" value="ABC_transporter-like_ATP-bd"/>
</dbReference>
<feature type="domain" description="ABC transporter" evidence="5">
    <location>
        <begin position="6"/>
        <end position="256"/>
    </location>
</feature>
<dbReference type="PANTHER" id="PTHR43776">
    <property type="entry name" value="TRANSPORT ATP-BINDING PROTEIN"/>
    <property type="match status" value="1"/>
</dbReference>
<dbReference type="Proteomes" id="UP000217771">
    <property type="component" value="Unassembled WGS sequence"/>
</dbReference>